<dbReference type="SUPFAM" id="SSF52540">
    <property type="entry name" value="P-loop containing nucleoside triphosphate hydrolases"/>
    <property type="match status" value="1"/>
</dbReference>
<dbReference type="STRING" id="77635.BISU_1835"/>
<dbReference type="eggNOG" id="COG3505">
    <property type="taxonomic scope" value="Bacteria"/>
</dbReference>
<feature type="domain" description="TraD/TraG TraM recognition site" evidence="8">
    <location>
        <begin position="427"/>
        <end position="545"/>
    </location>
</feature>
<evidence type="ECO:0000259" key="8">
    <source>
        <dbReference type="Pfam" id="PF12696"/>
    </source>
</evidence>
<accession>A0A087E0E8</accession>
<dbReference type="PANTHER" id="PTHR37937">
    <property type="entry name" value="CONJUGATIVE TRANSFER: DNA TRANSPORT"/>
    <property type="match status" value="1"/>
</dbReference>
<dbReference type="InterPro" id="IPR051539">
    <property type="entry name" value="T4SS-coupling_protein"/>
</dbReference>
<dbReference type="CDD" id="cd01127">
    <property type="entry name" value="TrwB_TraG_TraD_VirD4"/>
    <property type="match status" value="1"/>
</dbReference>
<keyword evidence="4 7" id="KW-1133">Transmembrane helix</keyword>
<dbReference type="EMBL" id="JGZR01000011">
    <property type="protein sequence ID" value="KFJ01249.1"/>
    <property type="molecule type" value="Genomic_DNA"/>
</dbReference>
<dbReference type="InterPro" id="IPR032689">
    <property type="entry name" value="TraG-D_C"/>
</dbReference>
<evidence type="ECO:0000256" key="5">
    <source>
        <dbReference type="ARBA" id="ARBA00023136"/>
    </source>
</evidence>
<dbReference type="GO" id="GO:0005886">
    <property type="term" value="C:plasma membrane"/>
    <property type="evidence" value="ECO:0007669"/>
    <property type="project" value="UniProtKB-SubCell"/>
</dbReference>
<dbReference type="OrthoDB" id="226701at2"/>
<evidence type="ECO:0000313" key="9">
    <source>
        <dbReference type="EMBL" id="KFJ01249.1"/>
    </source>
</evidence>
<feature type="region of interest" description="Disordered" evidence="6">
    <location>
        <begin position="513"/>
        <end position="532"/>
    </location>
</feature>
<gene>
    <name evidence="9" type="ORF">BISU_1835</name>
</gene>
<reference evidence="9 10" key="1">
    <citation type="submission" date="2014-03" db="EMBL/GenBank/DDBJ databases">
        <title>Genomics of Bifidobacteria.</title>
        <authorList>
            <person name="Ventura M."/>
            <person name="Milani C."/>
            <person name="Lugli G.A."/>
        </authorList>
    </citation>
    <scope>NUCLEOTIDE SEQUENCE [LARGE SCALE GENOMIC DNA]</scope>
    <source>
        <strain evidence="9 10">LMG 11597</strain>
    </source>
</reference>
<feature type="transmembrane region" description="Helical" evidence="7">
    <location>
        <begin position="77"/>
        <end position="99"/>
    </location>
</feature>
<proteinExistence type="predicted"/>
<dbReference type="Gene3D" id="3.40.50.300">
    <property type="entry name" value="P-loop containing nucleotide triphosphate hydrolases"/>
    <property type="match status" value="1"/>
</dbReference>
<protein>
    <recommendedName>
        <fullName evidence="8">TraD/TraG TraM recognition site domain-containing protein</fullName>
    </recommendedName>
</protein>
<dbReference type="InterPro" id="IPR027417">
    <property type="entry name" value="P-loop_NTPase"/>
</dbReference>
<dbReference type="Pfam" id="PF12696">
    <property type="entry name" value="TraG-D_C"/>
    <property type="match status" value="1"/>
</dbReference>
<dbReference type="Proteomes" id="UP000029055">
    <property type="component" value="Unassembled WGS sequence"/>
</dbReference>
<comment type="caution">
    <text evidence="9">The sequence shown here is derived from an EMBL/GenBank/DDBJ whole genome shotgun (WGS) entry which is preliminary data.</text>
</comment>
<comment type="subcellular location">
    <subcellularLocation>
        <location evidence="1">Cell membrane</location>
        <topology evidence="1">Multi-pass membrane protein</topology>
    </subcellularLocation>
</comment>
<evidence type="ECO:0000313" key="10">
    <source>
        <dbReference type="Proteomes" id="UP000029055"/>
    </source>
</evidence>
<evidence type="ECO:0000256" key="2">
    <source>
        <dbReference type="ARBA" id="ARBA00022475"/>
    </source>
</evidence>
<evidence type="ECO:0000256" key="1">
    <source>
        <dbReference type="ARBA" id="ARBA00004651"/>
    </source>
</evidence>
<keyword evidence="3 7" id="KW-0812">Transmembrane</keyword>
<name>A0A087E0E8_9BIFI</name>
<dbReference type="AlphaFoldDB" id="A0A087E0E8"/>
<evidence type="ECO:0000256" key="6">
    <source>
        <dbReference type="SAM" id="MobiDB-lite"/>
    </source>
</evidence>
<organism evidence="9 10">
    <name type="scientific">Bifidobacterium subtile</name>
    <dbReference type="NCBI Taxonomy" id="77635"/>
    <lineage>
        <taxon>Bacteria</taxon>
        <taxon>Bacillati</taxon>
        <taxon>Actinomycetota</taxon>
        <taxon>Actinomycetes</taxon>
        <taxon>Bifidobacteriales</taxon>
        <taxon>Bifidobacteriaceae</taxon>
        <taxon>Bifidobacterium</taxon>
    </lineage>
</organism>
<evidence type="ECO:0000256" key="4">
    <source>
        <dbReference type="ARBA" id="ARBA00022989"/>
    </source>
</evidence>
<evidence type="ECO:0000256" key="7">
    <source>
        <dbReference type="SAM" id="Phobius"/>
    </source>
</evidence>
<keyword evidence="2" id="KW-1003">Cell membrane</keyword>
<sequence length="589" mass="61712">MSQPQRSGSMGDELTNAAIIGLLALAGFALVLRGAGSAAAWITRIPQPTGGPASGIRVLLHPTDPGTALGAAELNAVVYWVVTGLMLTLIGTAAIFIWLRVRRFTSAVEADPRRMAGVATRGDITATASTRALLKRAASLRPSLDSPKPRDVGYLLGRSRGAGVWASVEDSIMVIGPPRSGKGLHLVIPAILDAPGAVVCTSTRPDNLTATMRARARIGPVAIFDPQHLAKGLPSGMRWSPIRGCESPQTAMIRATGLAAGTGLSSGGVDSGGFWEGKTRTALQALLHAAAIDQRSPAELFRWTLDPVAAADAVAILNAAPGAATGWAESLQAMIDSDPRTRDSIWQGVSLALGSLADPRVLNAVSPGPGESFDPETFIRERGTLFLLATGSGAGASAALVAALVEDLIETARRMAARLPGARLDPPLLLALDEIANLSPLPSLPTLMAEGGGSGITTMPVLQSLSQARDRWNEHQASAIWDAAIVKVILGGASGSRDLQDISNLIGERDETTDSVTLGDHGSRSNQRSIRRVPILPPDRIRRLPFGTGIVLLRSAPPIITDLRAWHTRPDARQLTVDRTAIEALLRQG</sequence>
<keyword evidence="10" id="KW-1185">Reference proteome</keyword>
<keyword evidence="5 7" id="KW-0472">Membrane</keyword>
<evidence type="ECO:0000256" key="3">
    <source>
        <dbReference type="ARBA" id="ARBA00022692"/>
    </source>
</evidence>
<dbReference type="PANTHER" id="PTHR37937:SF1">
    <property type="entry name" value="CONJUGATIVE TRANSFER: DNA TRANSPORT"/>
    <property type="match status" value="1"/>
</dbReference>